<gene>
    <name evidence="2" type="ORF">RJJ65_37430</name>
</gene>
<keyword evidence="1" id="KW-1133">Transmembrane helix</keyword>
<evidence type="ECO:0000313" key="3">
    <source>
        <dbReference type="Proteomes" id="UP001268610"/>
    </source>
</evidence>
<sequence>NFNKFFPLTIGLFFFLIFLANNTSIETSYTKINELVSFLFSAIFATLGFLVTGYTIFCTITPLDLQKKMIAHTDKKTGLLFFKKVHFIFVRVFIYFILFSFSLFIIYLFKDLNLNIAINLISLDLLRDIYKYTNYIILVFLISGTTFLFCEISSFI</sequence>
<evidence type="ECO:0000313" key="2">
    <source>
        <dbReference type="EMBL" id="MDR9778223.1"/>
    </source>
</evidence>
<accession>A0AAJ2H3W2</accession>
<feature type="non-terminal residue" evidence="2">
    <location>
        <position position="156"/>
    </location>
</feature>
<dbReference type="EMBL" id="JAVLSF010000593">
    <property type="protein sequence ID" value="MDR9778223.1"/>
    <property type="molecule type" value="Genomic_DNA"/>
</dbReference>
<feature type="transmembrane region" description="Helical" evidence="1">
    <location>
        <begin position="85"/>
        <end position="109"/>
    </location>
</feature>
<feature type="transmembrane region" description="Helical" evidence="1">
    <location>
        <begin position="129"/>
        <end position="150"/>
    </location>
</feature>
<feature type="non-terminal residue" evidence="2">
    <location>
        <position position="1"/>
    </location>
</feature>
<dbReference type="Proteomes" id="UP001268610">
    <property type="component" value="Unassembled WGS sequence"/>
</dbReference>
<name>A0AAJ2H3W2_9HYPH</name>
<dbReference type="RefSeq" id="WP_310866332.1">
    <property type="nucleotide sequence ID" value="NZ_JAVLSF010000593.1"/>
</dbReference>
<proteinExistence type="predicted"/>
<protein>
    <submittedName>
        <fullName evidence="2">Uncharacterized protein</fullName>
    </submittedName>
</protein>
<evidence type="ECO:0000256" key="1">
    <source>
        <dbReference type="SAM" id="Phobius"/>
    </source>
</evidence>
<keyword evidence="1" id="KW-0812">Transmembrane</keyword>
<reference evidence="2" key="1">
    <citation type="submission" date="2023-04" db="EMBL/GenBank/DDBJ databases">
        <title>Genomic characterization of faba bean (Vicia faba) microsymbionts in Mexican soils.</title>
        <authorList>
            <person name="Rivera Orduna F.N."/>
            <person name="Guevara-Luna J."/>
            <person name="Yan J."/>
            <person name="Arroyo-Herrera I."/>
            <person name="Li Y."/>
            <person name="Vasquez-Murrieta M.S."/>
            <person name="Wang E.T."/>
        </authorList>
    </citation>
    <scope>NUCLEOTIDE SEQUENCE</scope>
    <source>
        <strain evidence="2">CH26</strain>
    </source>
</reference>
<feature type="transmembrane region" description="Helical" evidence="1">
    <location>
        <begin position="38"/>
        <end position="65"/>
    </location>
</feature>
<dbReference type="AlphaFoldDB" id="A0AAJ2H3W2"/>
<keyword evidence="1" id="KW-0472">Membrane</keyword>
<comment type="caution">
    <text evidence="2">The sequence shown here is derived from an EMBL/GenBank/DDBJ whole genome shotgun (WGS) entry which is preliminary data.</text>
</comment>
<organism evidence="2 3">
    <name type="scientific">Rhizobium hidalgonense</name>
    <dbReference type="NCBI Taxonomy" id="1538159"/>
    <lineage>
        <taxon>Bacteria</taxon>
        <taxon>Pseudomonadati</taxon>
        <taxon>Pseudomonadota</taxon>
        <taxon>Alphaproteobacteria</taxon>
        <taxon>Hyphomicrobiales</taxon>
        <taxon>Rhizobiaceae</taxon>
        <taxon>Rhizobium/Agrobacterium group</taxon>
        <taxon>Rhizobium</taxon>
    </lineage>
</organism>